<keyword evidence="1" id="KW-0812">Transmembrane</keyword>
<dbReference type="RefSeq" id="WP_313914610.1">
    <property type="nucleotide sequence ID" value="NZ_CP135076.1"/>
</dbReference>
<sequence length="59" mass="5998">MTDRSPKTPIAGGALMTLCILCGFALGIATGEITIGVLLGLAAGVGALIGVEIFQRIRR</sequence>
<protein>
    <recommendedName>
        <fullName evidence="4">Glycine zipper family protein</fullName>
    </recommendedName>
</protein>
<gene>
    <name evidence="2" type="ORF">RPR59_12695</name>
</gene>
<evidence type="ECO:0000313" key="2">
    <source>
        <dbReference type="EMBL" id="WNO53293.1"/>
    </source>
</evidence>
<accession>A0ABZ0B7D3</accession>
<evidence type="ECO:0008006" key="4">
    <source>
        <dbReference type="Google" id="ProtNLM"/>
    </source>
</evidence>
<organism evidence="2 3">
    <name type="scientific">Stakelama saccharophila</name>
    <dbReference type="NCBI Taxonomy" id="3075605"/>
    <lineage>
        <taxon>Bacteria</taxon>
        <taxon>Pseudomonadati</taxon>
        <taxon>Pseudomonadota</taxon>
        <taxon>Alphaproteobacteria</taxon>
        <taxon>Sphingomonadales</taxon>
        <taxon>Sphingomonadaceae</taxon>
        <taxon>Stakelama</taxon>
    </lineage>
</organism>
<keyword evidence="3" id="KW-1185">Reference proteome</keyword>
<evidence type="ECO:0000256" key="1">
    <source>
        <dbReference type="SAM" id="Phobius"/>
    </source>
</evidence>
<feature type="transmembrane region" description="Helical" evidence="1">
    <location>
        <begin position="35"/>
        <end position="54"/>
    </location>
</feature>
<feature type="transmembrane region" description="Helical" evidence="1">
    <location>
        <begin position="12"/>
        <end position="29"/>
    </location>
</feature>
<evidence type="ECO:0000313" key="3">
    <source>
        <dbReference type="Proteomes" id="UP001302249"/>
    </source>
</evidence>
<keyword evidence="1" id="KW-1133">Transmembrane helix</keyword>
<keyword evidence="1" id="KW-0472">Membrane</keyword>
<reference evidence="2 3" key="1">
    <citation type="submission" date="2023-09" db="EMBL/GenBank/DDBJ databases">
        <authorList>
            <person name="Rey-Velasco X."/>
        </authorList>
    </citation>
    <scope>NUCLEOTIDE SEQUENCE [LARGE SCALE GENOMIC DNA]</scope>
    <source>
        <strain evidence="2 3">W311</strain>
    </source>
</reference>
<name>A0ABZ0B7D3_9SPHN</name>
<dbReference type="EMBL" id="CP135076">
    <property type="protein sequence ID" value="WNO53293.1"/>
    <property type="molecule type" value="Genomic_DNA"/>
</dbReference>
<proteinExistence type="predicted"/>
<dbReference type="Proteomes" id="UP001302249">
    <property type="component" value="Chromosome"/>
</dbReference>